<evidence type="ECO:0000313" key="1">
    <source>
        <dbReference type="EMBL" id="KAG2946455.1"/>
    </source>
</evidence>
<dbReference type="AlphaFoldDB" id="A0A8T1KAV7"/>
<dbReference type="EMBL" id="RCMK01000157">
    <property type="protein sequence ID" value="KAG2946455.1"/>
    <property type="molecule type" value="Genomic_DNA"/>
</dbReference>
<proteinExistence type="predicted"/>
<name>A0A8T1KAV7_9STRA</name>
<gene>
    <name evidence="1" type="ORF">PC117_g7595</name>
</gene>
<evidence type="ECO:0000313" key="2">
    <source>
        <dbReference type="Proteomes" id="UP000736787"/>
    </source>
</evidence>
<reference evidence="1" key="1">
    <citation type="submission" date="2018-10" db="EMBL/GenBank/DDBJ databases">
        <title>Effector identification in a new, highly contiguous assembly of the strawberry crown rot pathogen Phytophthora cactorum.</title>
        <authorList>
            <person name="Armitage A.D."/>
            <person name="Nellist C.F."/>
            <person name="Bates H."/>
            <person name="Vickerstaff R.J."/>
            <person name="Harrison R.J."/>
        </authorList>
    </citation>
    <scope>NUCLEOTIDE SEQUENCE</scope>
    <source>
        <strain evidence="1">4040</strain>
    </source>
</reference>
<sequence>MDTLRDVELQLSRVVAVVQQRLLSCDALHSQTRQSSAGDNEILENIEKLQENLTDST</sequence>
<protein>
    <submittedName>
        <fullName evidence="1">Uncharacterized protein</fullName>
    </submittedName>
</protein>
<organism evidence="1 2">
    <name type="scientific">Phytophthora cactorum</name>
    <dbReference type="NCBI Taxonomy" id="29920"/>
    <lineage>
        <taxon>Eukaryota</taxon>
        <taxon>Sar</taxon>
        <taxon>Stramenopiles</taxon>
        <taxon>Oomycota</taxon>
        <taxon>Peronosporomycetes</taxon>
        <taxon>Peronosporales</taxon>
        <taxon>Peronosporaceae</taxon>
        <taxon>Phytophthora</taxon>
    </lineage>
</organism>
<dbReference type="Proteomes" id="UP000736787">
    <property type="component" value="Unassembled WGS sequence"/>
</dbReference>
<accession>A0A8T1KAV7</accession>
<comment type="caution">
    <text evidence="1">The sequence shown here is derived from an EMBL/GenBank/DDBJ whole genome shotgun (WGS) entry which is preliminary data.</text>
</comment>